<proteinExistence type="predicted"/>
<sequence length="248" mass="26970">MITYEYVKLAAEVVAFVAVMGAIYSFMAVRRVIRDTLGEGVFRALVFGSLLLLLGYGVNVLNDVVSSEFLKILDDVLVALGMGIVMVCSITTRRAIATHVEPHVVFDGTSIISPGPYLVRSMSVASVLRLLSGKKILGVTRLPEVYMRCGASYIWISNVGGSNVVSPTALAPLLHAVTTSVDRDTFVILDSVDYLVLHNGEEAVLRFVLHMKDILLTKGAGLVIIASPETLGEKMVTLLEREFRKLPM</sequence>
<dbReference type="KEGG" id="them:FPV09_00280"/>
<name>A0A5C0SGY1_9EURY</name>
<feature type="transmembrane region" description="Helical" evidence="1">
    <location>
        <begin position="72"/>
        <end position="90"/>
    </location>
</feature>
<feature type="transmembrane region" description="Helical" evidence="1">
    <location>
        <begin position="6"/>
        <end position="29"/>
    </location>
</feature>
<dbReference type="InterPro" id="IPR008553">
    <property type="entry name" value="DUF835"/>
</dbReference>
<feature type="domain" description="DUF835" evidence="2">
    <location>
        <begin position="133"/>
        <end position="243"/>
    </location>
</feature>
<evidence type="ECO:0000256" key="1">
    <source>
        <dbReference type="SAM" id="Phobius"/>
    </source>
</evidence>
<keyword evidence="1" id="KW-1133">Transmembrane helix</keyword>
<organism evidence="3 4">
    <name type="scientific">Thermococcus aciditolerans</name>
    <dbReference type="NCBI Taxonomy" id="2598455"/>
    <lineage>
        <taxon>Archaea</taxon>
        <taxon>Methanobacteriati</taxon>
        <taxon>Methanobacteriota</taxon>
        <taxon>Thermococci</taxon>
        <taxon>Thermococcales</taxon>
        <taxon>Thermococcaceae</taxon>
        <taxon>Thermococcus</taxon>
    </lineage>
</organism>
<evidence type="ECO:0000259" key="2">
    <source>
        <dbReference type="Pfam" id="PF05763"/>
    </source>
</evidence>
<dbReference type="Proteomes" id="UP000322631">
    <property type="component" value="Chromosome"/>
</dbReference>
<dbReference type="Pfam" id="PF05763">
    <property type="entry name" value="DUF835"/>
    <property type="match status" value="1"/>
</dbReference>
<reference evidence="3 4" key="1">
    <citation type="submission" date="2019-07" db="EMBL/GenBank/DDBJ databases">
        <title>Complete genome of Thermococcus acidophilus.</title>
        <authorList>
            <person name="Li X."/>
        </authorList>
    </citation>
    <scope>NUCLEOTIDE SEQUENCE [LARGE SCALE GENOMIC DNA]</scope>
    <source>
        <strain evidence="3 4">SY113</strain>
    </source>
</reference>
<dbReference type="GeneID" id="41608245"/>
<evidence type="ECO:0000313" key="4">
    <source>
        <dbReference type="Proteomes" id="UP000322631"/>
    </source>
</evidence>
<protein>
    <submittedName>
        <fullName evidence="3">DUF835 domain-containing protein</fullName>
    </submittedName>
</protein>
<keyword evidence="1" id="KW-0472">Membrane</keyword>
<keyword evidence="4" id="KW-1185">Reference proteome</keyword>
<keyword evidence="1" id="KW-0812">Transmembrane</keyword>
<feature type="transmembrane region" description="Helical" evidence="1">
    <location>
        <begin position="41"/>
        <end position="60"/>
    </location>
</feature>
<dbReference type="AlphaFoldDB" id="A0A5C0SGY1"/>
<accession>A0A5C0SGY1</accession>
<gene>
    <name evidence="3" type="ORF">FPV09_00280</name>
</gene>
<evidence type="ECO:0000313" key="3">
    <source>
        <dbReference type="EMBL" id="QEK13815.1"/>
    </source>
</evidence>
<dbReference type="EMBL" id="CP041932">
    <property type="protein sequence ID" value="QEK13815.1"/>
    <property type="molecule type" value="Genomic_DNA"/>
</dbReference>
<dbReference type="RefSeq" id="WP_148881937.1">
    <property type="nucleotide sequence ID" value="NZ_CP041932.1"/>
</dbReference>